<organism evidence="1 2">
    <name type="scientific">Georgenia yuyongxinii</name>
    <dbReference type="NCBI Taxonomy" id="2589797"/>
    <lineage>
        <taxon>Bacteria</taxon>
        <taxon>Bacillati</taxon>
        <taxon>Actinomycetota</taxon>
        <taxon>Actinomycetes</taxon>
        <taxon>Micrococcales</taxon>
        <taxon>Bogoriellaceae</taxon>
        <taxon>Georgenia</taxon>
    </lineage>
</organism>
<name>A0A552WW38_9MICO</name>
<dbReference type="Proteomes" id="UP000318693">
    <property type="component" value="Unassembled WGS sequence"/>
</dbReference>
<comment type="caution">
    <text evidence="1">The sequence shown here is derived from an EMBL/GenBank/DDBJ whole genome shotgun (WGS) entry which is preliminary data.</text>
</comment>
<dbReference type="EMBL" id="VJXR01000005">
    <property type="protein sequence ID" value="TRW46992.1"/>
    <property type="molecule type" value="Genomic_DNA"/>
</dbReference>
<accession>A0A552WW38</accession>
<keyword evidence="2" id="KW-1185">Reference proteome</keyword>
<protein>
    <recommendedName>
        <fullName evidence="3">DUF3137 domain-containing protein</fullName>
    </recommendedName>
</protein>
<evidence type="ECO:0000313" key="1">
    <source>
        <dbReference type="EMBL" id="TRW46992.1"/>
    </source>
</evidence>
<dbReference type="RefSeq" id="WP_143417082.1">
    <property type="nucleotide sequence ID" value="NZ_VJXR01000005.1"/>
</dbReference>
<reference evidence="1 2" key="1">
    <citation type="submission" date="2019-07" db="EMBL/GenBank/DDBJ databases">
        <title>Georgenia wutianyii sp. nov. and Georgenia *** sp. nov. isolated from plateau pika (Ochotona curzoniae) in the Qinghai-Tibet plateau of China.</title>
        <authorList>
            <person name="Tian Z."/>
        </authorList>
    </citation>
    <scope>NUCLEOTIDE SEQUENCE [LARGE SCALE GENOMIC DNA]</scope>
    <source>
        <strain evidence="1 2">Z446</strain>
    </source>
</reference>
<evidence type="ECO:0000313" key="2">
    <source>
        <dbReference type="Proteomes" id="UP000318693"/>
    </source>
</evidence>
<sequence length="231" mass="25818">MDSVALLATLGVVLTVVVVAAAVVMNSRRHQALQAWAAQRGWRYLDRRNTELTRALRGGPFGTGSSRHADEVLEGEYVGRPARSFRYTYVTRSTDGQGRTSQTNHRFHVVSLGLPAPLPRIELTPENALTRVANALGARDVDLEHEDFNRAWRVQGPPDQVTYDVLHPRMMERLMAEDLRGQRLLIEGDAIFWWDRGSPDLATVDPALARLTAVVELVPSFVWDNFGGRHA</sequence>
<evidence type="ECO:0008006" key="3">
    <source>
        <dbReference type="Google" id="ProtNLM"/>
    </source>
</evidence>
<dbReference type="AlphaFoldDB" id="A0A552WW38"/>
<gene>
    <name evidence="1" type="ORF">FJ693_03170</name>
</gene>
<proteinExistence type="predicted"/>